<evidence type="ECO:0000256" key="2">
    <source>
        <dbReference type="ARBA" id="ARBA00023015"/>
    </source>
</evidence>
<evidence type="ECO:0000256" key="4">
    <source>
        <dbReference type="ARBA" id="ARBA00023163"/>
    </source>
</evidence>
<dbReference type="OrthoDB" id="9809391at2"/>
<evidence type="ECO:0000256" key="1">
    <source>
        <dbReference type="ARBA" id="ARBA00022491"/>
    </source>
</evidence>
<dbReference type="eggNOG" id="COG0789">
    <property type="taxonomic scope" value="Bacteria"/>
</dbReference>
<reference evidence="7" key="1">
    <citation type="journal article" date="2013" name="Stand. Genomic Sci.">
        <title>Complete genome sequence of Coriobacterium glomerans type strain (PW2(T)) from the midgut of Pyrrhocoris apterus L. (red soldier bug).</title>
        <authorList>
            <person name="Stackebrandt E."/>
            <person name="Zeytun A."/>
            <person name="Lapidus A."/>
            <person name="Nolan M."/>
            <person name="Lucas S."/>
            <person name="Hammon N."/>
            <person name="Deshpande S."/>
            <person name="Cheng J.F."/>
            <person name="Tapia R."/>
            <person name="Goodwin L.A."/>
            <person name="Pitluck S."/>
            <person name="Liolios K."/>
            <person name="Pagani I."/>
            <person name="Ivanova N."/>
            <person name="Mavromatis K."/>
            <person name="Mikhailova N."/>
            <person name="Huntemann M."/>
            <person name="Pati A."/>
            <person name="Chen A."/>
            <person name="Palaniappan K."/>
            <person name="Chang Y.J."/>
            <person name="Land M."/>
            <person name="Hauser L."/>
            <person name="Rohde M."/>
            <person name="Pukall R."/>
            <person name="Goker M."/>
            <person name="Detter J.C."/>
            <person name="Woyke T."/>
            <person name="Bristow J."/>
            <person name="Eisen J.A."/>
            <person name="Markowitz V."/>
            <person name="Hugenholtz P."/>
            <person name="Kyrpides N.C."/>
            <person name="Klenk H.P."/>
        </authorList>
    </citation>
    <scope>NUCLEOTIDE SEQUENCE</scope>
    <source>
        <strain evidence="7">ATCC 49209 / DSM 20642 / JCM 10262 / PW2</strain>
    </source>
</reference>
<dbReference type="InterPro" id="IPR011256">
    <property type="entry name" value="Reg_factor_effector_dom_sf"/>
</dbReference>
<proteinExistence type="predicted"/>
<dbReference type="InterPro" id="IPR000551">
    <property type="entry name" value="MerR-type_HTH_dom"/>
</dbReference>
<name>F2N6W2_CORGP</name>
<dbReference type="SMART" id="SM00422">
    <property type="entry name" value="HTH_MERR"/>
    <property type="match status" value="1"/>
</dbReference>
<organism evidence="6 7">
    <name type="scientific">Coriobacterium glomerans (strain ATCC 49209 / DSM 20642 / JCM 10262 / PW2)</name>
    <dbReference type="NCBI Taxonomy" id="700015"/>
    <lineage>
        <taxon>Bacteria</taxon>
        <taxon>Bacillati</taxon>
        <taxon>Actinomycetota</taxon>
        <taxon>Coriobacteriia</taxon>
        <taxon>Coriobacteriales</taxon>
        <taxon>Coriobacteriaceae</taxon>
        <taxon>Coriobacterium</taxon>
    </lineage>
</organism>
<protein>
    <submittedName>
        <fullName evidence="6">Transcriptional regulator, MerR family</fullName>
    </submittedName>
</protein>
<dbReference type="EMBL" id="CP002628">
    <property type="protein sequence ID" value="AEB06161.1"/>
    <property type="molecule type" value="Genomic_DNA"/>
</dbReference>
<dbReference type="AlphaFoldDB" id="F2N6W2"/>
<dbReference type="InterPro" id="IPR010499">
    <property type="entry name" value="AraC_E-bd"/>
</dbReference>
<dbReference type="HOGENOM" id="CLU_065103_2_2_11"/>
<dbReference type="KEGG" id="cgo:Corgl_0032"/>
<dbReference type="SUPFAM" id="SSF55136">
    <property type="entry name" value="Probable bacterial effector-binding domain"/>
    <property type="match status" value="1"/>
</dbReference>
<dbReference type="Pfam" id="PF13411">
    <property type="entry name" value="MerR_1"/>
    <property type="match status" value="1"/>
</dbReference>
<dbReference type="InterPro" id="IPR029442">
    <property type="entry name" value="GyrI-like"/>
</dbReference>
<dbReference type="GO" id="GO:0003700">
    <property type="term" value="F:DNA-binding transcription factor activity"/>
    <property type="evidence" value="ECO:0007669"/>
    <property type="project" value="InterPro"/>
</dbReference>
<gene>
    <name evidence="6" type="ordered locus">Corgl_0032</name>
</gene>
<evidence type="ECO:0000313" key="6">
    <source>
        <dbReference type="EMBL" id="AEB06161.1"/>
    </source>
</evidence>
<dbReference type="STRING" id="700015.Corgl_0032"/>
<dbReference type="Proteomes" id="UP000006851">
    <property type="component" value="Chromosome"/>
</dbReference>
<dbReference type="PROSITE" id="PS00552">
    <property type="entry name" value="HTH_MERR_1"/>
    <property type="match status" value="1"/>
</dbReference>
<dbReference type="PANTHER" id="PTHR30204:SF69">
    <property type="entry name" value="MERR-FAMILY TRANSCRIPTIONAL REGULATOR"/>
    <property type="match status" value="1"/>
</dbReference>
<dbReference type="GO" id="GO:0003677">
    <property type="term" value="F:DNA binding"/>
    <property type="evidence" value="ECO:0007669"/>
    <property type="project" value="UniProtKB-KW"/>
</dbReference>
<dbReference type="RefSeq" id="WP_013707904.1">
    <property type="nucleotide sequence ID" value="NC_015389.1"/>
</dbReference>
<sequence>MFRIGEFSKLAEVSIRMLRYYDAIGILKPAEVDKWTGHRLYSVEQIPRLNKILYLRDSGFNVDEIAHVLDMDDYLLLEHLERKRSEINRVIQGEQKKLKKIAIAKDEIQCNKSELHYNISIKSIPGQKVLSLRKIVPTYHSEGDLWNEISAFAKDKKIKISNNTFSIYHDTEYKERDVDIELCAPVNTLQKNTPMPSSFCFRITEPIQTMASTMVYGDFSNISGAYIAFSKWLQKNSQYRMLNPMRQIVHRGPWNENDSLKFLIEIQIPLELE</sequence>
<dbReference type="InterPro" id="IPR047057">
    <property type="entry name" value="MerR_fam"/>
</dbReference>
<evidence type="ECO:0000313" key="7">
    <source>
        <dbReference type="Proteomes" id="UP000006851"/>
    </source>
</evidence>
<feature type="domain" description="HTH merR-type" evidence="5">
    <location>
        <begin position="1"/>
        <end position="71"/>
    </location>
</feature>
<keyword evidence="2" id="KW-0805">Transcription regulation</keyword>
<dbReference type="PANTHER" id="PTHR30204">
    <property type="entry name" value="REDOX-CYCLING DRUG-SENSING TRANSCRIPTIONAL ACTIVATOR SOXR"/>
    <property type="match status" value="1"/>
</dbReference>
<keyword evidence="4" id="KW-0804">Transcription</keyword>
<dbReference type="Gene3D" id="1.10.1660.10">
    <property type="match status" value="1"/>
</dbReference>
<dbReference type="Gene3D" id="3.20.80.10">
    <property type="entry name" value="Regulatory factor, effector binding domain"/>
    <property type="match status" value="1"/>
</dbReference>
<dbReference type="InterPro" id="IPR009061">
    <property type="entry name" value="DNA-bd_dom_put_sf"/>
</dbReference>
<accession>F2N6W2</accession>
<dbReference type="Pfam" id="PF06445">
    <property type="entry name" value="GyrI-like"/>
    <property type="match status" value="1"/>
</dbReference>
<keyword evidence="7" id="KW-1185">Reference proteome</keyword>
<dbReference type="SMART" id="SM00871">
    <property type="entry name" value="AraC_E_bind"/>
    <property type="match status" value="1"/>
</dbReference>
<evidence type="ECO:0000256" key="3">
    <source>
        <dbReference type="ARBA" id="ARBA00023125"/>
    </source>
</evidence>
<dbReference type="PROSITE" id="PS50937">
    <property type="entry name" value="HTH_MERR_2"/>
    <property type="match status" value="1"/>
</dbReference>
<dbReference type="SUPFAM" id="SSF46955">
    <property type="entry name" value="Putative DNA-binding domain"/>
    <property type="match status" value="1"/>
</dbReference>
<evidence type="ECO:0000259" key="5">
    <source>
        <dbReference type="PROSITE" id="PS50937"/>
    </source>
</evidence>
<keyword evidence="1" id="KW-0678">Repressor</keyword>
<keyword evidence="3" id="KW-0238">DNA-binding</keyword>
<dbReference type="CDD" id="cd01107">
    <property type="entry name" value="HTH_BmrR"/>
    <property type="match status" value="1"/>
</dbReference>